<dbReference type="GO" id="GO:0016020">
    <property type="term" value="C:membrane"/>
    <property type="evidence" value="ECO:0007669"/>
    <property type="project" value="TreeGrafter"/>
</dbReference>
<accession>A0AAV5GVC4</accession>
<dbReference type="Gene3D" id="3.30.70.3490">
    <property type="match status" value="1"/>
</dbReference>
<sequence length="586" mass="63946">MSSEGSPKKWFGRSPKGSTPAAVTPDSVSEVEQQLDRTTLDDEGEESLTTADQLGVADELQGDTESEQGKFRALLGILRKTLSVKDLSSVRISLPANMMEPIGNLEHWTYIDRPDYFAALATPNMSELDRMLAILRWMFTKELKYAKHPISKPFNSVLGEHFHCYYDVPVLDLHPKKGHPLPAVHLDENPHPEALVSAGRTSTGNATAAASLKNLPTASSVASRSVTSPRSPNAVASSSASVKSVASTKSTTSSAAPSSSGSSVRGIAPGSAGTARIVIINEQTSHHPPVSHFVVEARVSVPGVDEPRIVRCRGVDQLSAKFTGMNVRIVPGPHNKGMFLDLPDGEEVRITHPTAAVAGLLKASPYATITDGTTVTVRLPEDGKPGAEKKKKRLRAIVEYKEESWITRPRFLVEGVVYESFAGEADPSGAVEAGAADEKRFSRIRQVPKDRVVGTLEGNWRGEIKWKKAGESTSTTLVDLVPLLVVPKSVAPLPDQGPLETRRVWSPVVDALHKKDWNAASKEKQRIEQEQRDKADERKKKGETYRPRFFEPEPDNLADWDGRPVLTAEGRAAVERDFRADYSREP</sequence>
<dbReference type="Pfam" id="PF01237">
    <property type="entry name" value="Oxysterol_BP"/>
    <property type="match status" value="2"/>
</dbReference>
<protein>
    <recommendedName>
        <fullName evidence="5">Oxysterol-binding protein</fullName>
    </recommendedName>
</protein>
<dbReference type="InterPro" id="IPR037239">
    <property type="entry name" value="OSBP_sf"/>
</dbReference>
<dbReference type="PANTHER" id="PTHR10972:SF212">
    <property type="entry name" value="OXYSTEROL-BINDING PROTEIN-LIKE PROTEIN 1"/>
    <property type="match status" value="1"/>
</dbReference>
<dbReference type="Gene3D" id="2.40.160.120">
    <property type="match status" value="1"/>
</dbReference>
<dbReference type="Proteomes" id="UP001342314">
    <property type="component" value="Unassembled WGS sequence"/>
</dbReference>
<dbReference type="PANTHER" id="PTHR10972">
    <property type="entry name" value="OXYSTEROL-BINDING PROTEIN-RELATED"/>
    <property type="match status" value="1"/>
</dbReference>
<dbReference type="GO" id="GO:0032934">
    <property type="term" value="F:sterol binding"/>
    <property type="evidence" value="ECO:0007669"/>
    <property type="project" value="TreeGrafter"/>
</dbReference>
<feature type="region of interest" description="Disordered" evidence="2">
    <location>
        <begin position="218"/>
        <end position="269"/>
    </location>
</feature>
<dbReference type="GO" id="GO:0005829">
    <property type="term" value="C:cytosol"/>
    <property type="evidence" value="ECO:0007669"/>
    <property type="project" value="TreeGrafter"/>
</dbReference>
<comment type="similarity">
    <text evidence="1">Belongs to the OSBP family.</text>
</comment>
<dbReference type="EMBL" id="BQKY01000013">
    <property type="protein sequence ID" value="GJN93169.1"/>
    <property type="molecule type" value="Genomic_DNA"/>
</dbReference>
<name>A0AAV5GVC4_9BASI</name>
<organism evidence="3 4">
    <name type="scientific">Rhodotorula paludigena</name>
    <dbReference type="NCBI Taxonomy" id="86838"/>
    <lineage>
        <taxon>Eukaryota</taxon>
        <taxon>Fungi</taxon>
        <taxon>Dikarya</taxon>
        <taxon>Basidiomycota</taxon>
        <taxon>Pucciniomycotina</taxon>
        <taxon>Microbotryomycetes</taxon>
        <taxon>Sporidiobolales</taxon>
        <taxon>Sporidiobolaceae</taxon>
        <taxon>Rhodotorula</taxon>
    </lineage>
</organism>
<proteinExistence type="inferred from homology"/>
<evidence type="ECO:0000256" key="2">
    <source>
        <dbReference type="SAM" id="MobiDB-lite"/>
    </source>
</evidence>
<gene>
    <name evidence="3" type="ORF">Rhopal_006216-T1</name>
</gene>
<dbReference type="InterPro" id="IPR000648">
    <property type="entry name" value="Oxysterol-bd"/>
</dbReference>
<feature type="region of interest" description="Disordered" evidence="2">
    <location>
        <begin position="1"/>
        <end position="63"/>
    </location>
</feature>
<dbReference type="SUPFAM" id="SSF144000">
    <property type="entry name" value="Oxysterol-binding protein-like"/>
    <property type="match status" value="1"/>
</dbReference>
<feature type="compositionally biased region" description="Basic and acidic residues" evidence="2">
    <location>
        <begin position="516"/>
        <end position="551"/>
    </location>
</feature>
<feature type="region of interest" description="Disordered" evidence="2">
    <location>
        <begin position="516"/>
        <end position="565"/>
    </location>
</feature>
<dbReference type="AlphaFoldDB" id="A0AAV5GVC4"/>
<feature type="compositionally biased region" description="Low complexity" evidence="2">
    <location>
        <begin position="218"/>
        <end position="263"/>
    </location>
</feature>
<comment type="caution">
    <text evidence="3">The sequence shown here is derived from an EMBL/GenBank/DDBJ whole genome shotgun (WGS) entry which is preliminary data.</text>
</comment>
<keyword evidence="4" id="KW-1185">Reference proteome</keyword>
<evidence type="ECO:0000313" key="4">
    <source>
        <dbReference type="Proteomes" id="UP001342314"/>
    </source>
</evidence>
<evidence type="ECO:0008006" key="5">
    <source>
        <dbReference type="Google" id="ProtNLM"/>
    </source>
</evidence>
<reference evidence="3 4" key="1">
    <citation type="submission" date="2021-12" db="EMBL/GenBank/DDBJ databases">
        <title>High titer production of polyol ester of fatty acids by Rhodotorula paludigena BS15 towards product separation-free biomass refinery.</title>
        <authorList>
            <person name="Mano J."/>
            <person name="Ono H."/>
            <person name="Tanaka T."/>
            <person name="Naito K."/>
            <person name="Sushida H."/>
            <person name="Ike M."/>
            <person name="Tokuyasu K."/>
            <person name="Kitaoka M."/>
        </authorList>
    </citation>
    <scope>NUCLEOTIDE SEQUENCE [LARGE SCALE GENOMIC DNA]</scope>
    <source>
        <strain evidence="3 4">BS15</strain>
    </source>
</reference>
<evidence type="ECO:0000313" key="3">
    <source>
        <dbReference type="EMBL" id="GJN93169.1"/>
    </source>
</evidence>
<evidence type="ECO:0000256" key="1">
    <source>
        <dbReference type="ARBA" id="ARBA00008842"/>
    </source>
</evidence>